<dbReference type="RefSeq" id="WP_212981368.1">
    <property type="nucleotide sequence ID" value="NZ_AP025343.1"/>
</dbReference>
<dbReference type="EMBL" id="BORT01000051">
    <property type="protein sequence ID" value="GIO51366.1"/>
    <property type="molecule type" value="Genomic_DNA"/>
</dbReference>
<proteinExistence type="predicted"/>
<reference evidence="2 3" key="1">
    <citation type="submission" date="2021-03" db="EMBL/GenBank/DDBJ databases">
        <title>Antimicrobial resistance genes in bacteria isolated from Japanese honey, and their potential for conferring macrolide and lincosamide resistance in the American foulbrood pathogen Paenibacillus larvae.</title>
        <authorList>
            <person name="Okamoto M."/>
            <person name="Kumagai M."/>
            <person name="Kanamori H."/>
            <person name="Takamatsu D."/>
        </authorList>
    </citation>
    <scope>NUCLEOTIDE SEQUENCE [LARGE SCALE GENOMIC DNA]</scope>
    <source>
        <strain evidence="2 3">J34TS1</strain>
    </source>
</reference>
<name>A0A919YGQ5_9BACL</name>
<feature type="region of interest" description="Disordered" evidence="1">
    <location>
        <begin position="89"/>
        <end position="153"/>
    </location>
</feature>
<dbReference type="AlphaFoldDB" id="A0A919YGQ5"/>
<gene>
    <name evidence="2" type="ORF">J34TS1_61310</name>
</gene>
<feature type="region of interest" description="Disordered" evidence="1">
    <location>
        <begin position="34"/>
        <end position="77"/>
    </location>
</feature>
<evidence type="ECO:0000313" key="2">
    <source>
        <dbReference type="EMBL" id="GIO51366.1"/>
    </source>
</evidence>
<protein>
    <submittedName>
        <fullName evidence="2">Uncharacterized protein</fullName>
    </submittedName>
</protein>
<keyword evidence="3" id="KW-1185">Reference proteome</keyword>
<evidence type="ECO:0000256" key="1">
    <source>
        <dbReference type="SAM" id="MobiDB-lite"/>
    </source>
</evidence>
<feature type="compositionally biased region" description="Basic and acidic residues" evidence="1">
    <location>
        <begin position="144"/>
        <end position="153"/>
    </location>
</feature>
<dbReference type="Proteomes" id="UP000682811">
    <property type="component" value="Unassembled WGS sequence"/>
</dbReference>
<comment type="caution">
    <text evidence="2">The sequence shown here is derived from an EMBL/GenBank/DDBJ whole genome shotgun (WGS) entry which is preliminary data.</text>
</comment>
<accession>A0A919YGQ5</accession>
<feature type="compositionally biased region" description="Basic and acidic residues" evidence="1">
    <location>
        <begin position="34"/>
        <end position="44"/>
    </location>
</feature>
<evidence type="ECO:0000313" key="3">
    <source>
        <dbReference type="Proteomes" id="UP000682811"/>
    </source>
</evidence>
<organism evidence="2 3">
    <name type="scientific">Paenibacillus azoreducens</name>
    <dbReference type="NCBI Taxonomy" id="116718"/>
    <lineage>
        <taxon>Bacteria</taxon>
        <taxon>Bacillati</taxon>
        <taxon>Bacillota</taxon>
        <taxon>Bacilli</taxon>
        <taxon>Bacillales</taxon>
        <taxon>Paenibacillaceae</taxon>
        <taxon>Paenibacillus</taxon>
    </lineage>
</organism>
<sequence length="153" mass="16591">MVIAFIVLAVAALIFLFIYNSRVSRKAGKRVEIEDEPVRPDGPETKAAPAELPAGKTTGEVPSESGMRHAMKAAAPRALDQTALKEAELEAHRSASGNDQAYREALRKFAGYAPDTEKRGPEVSTQPEPSSDEAYRQALRAMARGKEDPKDTP</sequence>